<dbReference type="OrthoDB" id="8256628at2"/>
<feature type="compositionally biased region" description="Low complexity" evidence="1">
    <location>
        <begin position="91"/>
        <end position="103"/>
    </location>
</feature>
<dbReference type="EMBL" id="NAFI01000147">
    <property type="protein sequence ID" value="OSJ16748.1"/>
    <property type="molecule type" value="Genomic_DNA"/>
</dbReference>
<feature type="region of interest" description="Disordered" evidence="1">
    <location>
        <begin position="57"/>
        <end position="144"/>
    </location>
</feature>
<reference evidence="2 3" key="1">
    <citation type="submission" date="2017-03" db="EMBL/GenBank/DDBJ databases">
        <title>Whole genome sequences of fourteen strains of Bradyrhizobium canariense and one strain of Bradyrhizobium japonicum isolated from Lupinus (Papilionoideae: Genisteae) species in Algeria.</title>
        <authorList>
            <person name="Crovadore J."/>
            <person name="Chekireb D."/>
            <person name="Brachmann A."/>
            <person name="Chablais R."/>
            <person name="Cochard B."/>
            <person name="Lefort F."/>
        </authorList>
    </citation>
    <scope>NUCLEOTIDE SEQUENCE [LARGE SCALE GENOMIC DNA]</scope>
    <source>
        <strain evidence="2 3">UBMA195</strain>
    </source>
</reference>
<dbReference type="Proteomes" id="UP000193553">
    <property type="component" value="Unassembled WGS sequence"/>
</dbReference>
<name>A0A1X3GRE2_9BRAD</name>
<organism evidence="2 3">
    <name type="scientific">Bradyrhizobium canariense</name>
    <dbReference type="NCBI Taxonomy" id="255045"/>
    <lineage>
        <taxon>Bacteria</taxon>
        <taxon>Pseudomonadati</taxon>
        <taxon>Pseudomonadota</taxon>
        <taxon>Alphaproteobacteria</taxon>
        <taxon>Hyphomicrobiales</taxon>
        <taxon>Nitrobacteraceae</taxon>
        <taxon>Bradyrhizobium</taxon>
    </lineage>
</organism>
<protein>
    <recommendedName>
        <fullName evidence="4">17 kDa surface antigen</fullName>
    </recommendedName>
</protein>
<proteinExistence type="predicted"/>
<comment type="caution">
    <text evidence="2">The sequence shown here is derived from an EMBL/GenBank/DDBJ whole genome shotgun (WGS) entry which is preliminary data.</text>
</comment>
<feature type="compositionally biased region" description="Low complexity" evidence="1">
    <location>
        <begin position="67"/>
        <end position="81"/>
    </location>
</feature>
<sequence>MSAGISSARAESSIAPGITAVDGNRKSRGQARMSVSSRIKIIIPLVSAMSLLAVPAQAQDARPPRDAAQPSAGPGAGAPPQNMRKGPPPQQAARPAPQAGVQPYAGGLGHAGPGPNPALASPGPGPRNAGGPPPGRNYAKGPAPARDWGGHTYRGHLAWDGGRWRHEVHNGRSGWWWDVGGARYYYPQRMDGPPAYISEDYYDDVPVAYAPPVAYEPPPPPPPADPGASALGGAIVGGVLGGLISGNASGAAAGAVIGGATGAIAGATAASRPGYYLAQGNCYYRYPSGQYVQADPRACY</sequence>
<evidence type="ECO:0008006" key="4">
    <source>
        <dbReference type="Google" id="ProtNLM"/>
    </source>
</evidence>
<gene>
    <name evidence="2" type="ORF">BSZ18_05445</name>
</gene>
<evidence type="ECO:0000313" key="3">
    <source>
        <dbReference type="Proteomes" id="UP000193553"/>
    </source>
</evidence>
<evidence type="ECO:0000256" key="1">
    <source>
        <dbReference type="SAM" id="MobiDB-lite"/>
    </source>
</evidence>
<dbReference type="AlphaFoldDB" id="A0A1X3GRE2"/>
<accession>A0A1X3GRE2</accession>
<evidence type="ECO:0000313" key="2">
    <source>
        <dbReference type="EMBL" id="OSJ16748.1"/>
    </source>
</evidence>